<dbReference type="EMBL" id="CAXITT010000318">
    <property type="protein sequence ID" value="CAL1538924.1"/>
    <property type="molecule type" value="Genomic_DNA"/>
</dbReference>
<feature type="region of interest" description="Disordered" evidence="1">
    <location>
        <begin position="44"/>
        <end position="75"/>
    </location>
</feature>
<feature type="compositionally biased region" description="Basic and acidic residues" evidence="1">
    <location>
        <begin position="130"/>
        <end position="146"/>
    </location>
</feature>
<evidence type="ECO:0000313" key="2">
    <source>
        <dbReference type="EMBL" id="CAL1538924.1"/>
    </source>
</evidence>
<protein>
    <submittedName>
        <fullName evidence="2">Uncharacterized protein</fullName>
    </submittedName>
</protein>
<name>A0AAV2HXK4_LYMST</name>
<feature type="non-terminal residue" evidence="2">
    <location>
        <position position="146"/>
    </location>
</feature>
<sequence length="146" mass="15730">MGNSCHIIPTSYSHNSSAILKSVSSEEQWTIIGVTSIPALPVSNVQSQSQAQFGTATVTSSSSDSNPSKIQNPEQSLDTIILKIPLCPTSMTPASPRQRRRKANKTSITKHSQTASVASLLQSANAKGYSNRDTHDSSKPEEMKWT</sequence>
<dbReference type="AlphaFoldDB" id="A0AAV2HXK4"/>
<evidence type="ECO:0000313" key="3">
    <source>
        <dbReference type="Proteomes" id="UP001497497"/>
    </source>
</evidence>
<keyword evidence="3" id="KW-1185">Reference proteome</keyword>
<gene>
    <name evidence="2" type="ORF">GSLYS_00012745001</name>
</gene>
<proteinExistence type="predicted"/>
<comment type="caution">
    <text evidence="2">The sequence shown here is derived from an EMBL/GenBank/DDBJ whole genome shotgun (WGS) entry which is preliminary data.</text>
</comment>
<feature type="compositionally biased region" description="Polar residues" evidence="1">
    <location>
        <begin position="105"/>
        <end position="125"/>
    </location>
</feature>
<accession>A0AAV2HXK4</accession>
<evidence type="ECO:0000256" key="1">
    <source>
        <dbReference type="SAM" id="MobiDB-lite"/>
    </source>
</evidence>
<reference evidence="2 3" key="1">
    <citation type="submission" date="2024-04" db="EMBL/GenBank/DDBJ databases">
        <authorList>
            <consortium name="Genoscope - CEA"/>
            <person name="William W."/>
        </authorList>
    </citation>
    <scope>NUCLEOTIDE SEQUENCE [LARGE SCALE GENOMIC DNA]</scope>
</reference>
<feature type="compositionally biased region" description="Polar residues" evidence="1">
    <location>
        <begin position="44"/>
        <end position="59"/>
    </location>
</feature>
<dbReference type="Proteomes" id="UP001497497">
    <property type="component" value="Unassembled WGS sequence"/>
</dbReference>
<feature type="region of interest" description="Disordered" evidence="1">
    <location>
        <begin position="87"/>
        <end position="146"/>
    </location>
</feature>
<organism evidence="2 3">
    <name type="scientific">Lymnaea stagnalis</name>
    <name type="common">Great pond snail</name>
    <name type="synonym">Helix stagnalis</name>
    <dbReference type="NCBI Taxonomy" id="6523"/>
    <lineage>
        <taxon>Eukaryota</taxon>
        <taxon>Metazoa</taxon>
        <taxon>Spiralia</taxon>
        <taxon>Lophotrochozoa</taxon>
        <taxon>Mollusca</taxon>
        <taxon>Gastropoda</taxon>
        <taxon>Heterobranchia</taxon>
        <taxon>Euthyneura</taxon>
        <taxon>Panpulmonata</taxon>
        <taxon>Hygrophila</taxon>
        <taxon>Lymnaeoidea</taxon>
        <taxon>Lymnaeidae</taxon>
        <taxon>Lymnaea</taxon>
    </lineage>
</organism>